<organism evidence="2">
    <name type="scientific">Toxoplasma gondii (strain ATCC 50861 / VEG)</name>
    <dbReference type="NCBI Taxonomy" id="432359"/>
    <lineage>
        <taxon>Eukaryota</taxon>
        <taxon>Sar</taxon>
        <taxon>Alveolata</taxon>
        <taxon>Apicomplexa</taxon>
        <taxon>Conoidasida</taxon>
        <taxon>Coccidia</taxon>
        <taxon>Eucoccidiorida</taxon>
        <taxon>Eimeriorina</taxon>
        <taxon>Sarcocystidae</taxon>
        <taxon>Toxoplasma</taxon>
    </lineage>
</organism>
<feature type="compositionally biased region" description="Polar residues" evidence="1">
    <location>
        <begin position="216"/>
        <end position="225"/>
    </location>
</feature>
<gene>
    <name evidence="2" type="ORF">BN1205_099575</name>
</gene>
<sequence length="318" mass="34376">MTVDGLSNTSSSTAVSNASHVSNGICTLPPCHDSGMHMPACEWQQLATTTLPVCSGHLETDMVTLPDQLIERGHSTRADDSFALHRQGCCLRKSVSPDPVRSRRGLTSPAAQPSCFAFLPSPPCSAAVPQSDHRPQQCWPDALRDIQAGRRSRSRCRTESEAGAPLCASCCQQVSLRREGCIGLVVPSAGHVNQRRRMPSTCGSHICSDTPEQKSTEASTGSGNQAGLAVATPSEPWKTGDNEEGCLQHVLKPRCRSLSQRKEDVIRPGVVSFHQYTPHVTLNFDPQSACMRKAVRLIGPTNTPGQSTMLPQRCSLRW</sequence>
<proteinExistence type="predicted"/>
<dbReference type="AlphaFoldDB" id="A0A0F7V598"/>
<name>A0A0F7V598_TOXGV</name>
<protein>
    <submittedName>
        <fullName evidence="2">Uncharacterized protein</fullName>
    </submittedName>
</protein>
<evidence type="ECO:0000313" key="2">
    <source>
        <dbReference type="EMBL" id="CEL77676.1"/>
    </source>
</evidence>
<evidence type="ECO:0000256" key="1">
    <source>
        <dbReference type="SAM" id="MobiDB-lite"/>
    </source>
</evidence>
<feature type="region of interest" description="Disordered" evidence="1">
    <location>
        <begin position="202"/>
        <end position="243"/>
    </location>
</feature>
<reference evidence="2" key="1">
    <citation type="journal article" date="2015" name="PLoS ONE">
        <title>Comprehensive Evaluation of Toxoplasma gondii VEG and Neospora caninum LIV Genomes with Tachyzoite Stage Transcriptome and Proteome Defines Novel Transcript Features.</title>
        <authorList>
            <person name="Ramaprasad A."/>
            <person name="Mourier T."/>
            <person name="Naeem R."/>
            <person name="Malas T.B."/>
            <person name="Moussa E."/>
            <person name="Panigrahi A."/>
            <person name="Vermont S.J."/>
            <person name="Otto T.D."/>
            <person name="Wastling J."/>
            <person name="Pain A."/>
        </authorList>
    </citation>
    <scope>NUCLEOTIDE SEQUENCE</scope>
    <source>
        <strain evidence="2">VEG</strain>
    </source>
</reference>
<dbReference type="EMBL" id="LN714501">
    <property type="protein sequence ID" value="CEL77676.1"/>
    <property type="molecule type" value="Genomic_DNA"/>
</dbReference>
<accession>A0A0F7V598</accession>